<keyword evidence="2" id="KW-1185">Reference proteome</keyword>
<dbReference type="AlphaFoldDB" id="A0A0E9LS20"/>
<dbReference type="RefSeq" id="WP_062128603.1">
    <property type="nucleotide sequence ID" value="NZ_BAZW01000082.1"/>
</dbReference>
<proteinExistence type="predicted"/>
<gene>
    <name evidence="1" type="ORF">JCM15548_14501</name>
</gene>
<organism evidence="1 2">
    <name type="scientific">Geofilum rubicundum JCM 15548</name>
    <dbReference type="NCBI Taxonomy" id="1236989"/>
    <lineage>
        <taxon>Bacteria</taxon>
        <taxon>Pseudomonadati</taxon>
        <taxon>Bacteroidota</taxon>
        <taxon>Bacteroidia</taxon>
        <taxon>Marinilabiliales</taxon>
        <taxon>Marinilabiliaceae</taxon>
        <taxon>Geofilum</taxon>
    </lineage>
</organism>
<sequence>MPYNQSYQQTTITQLVDTSPEAQVRSLHLQPDDLILLLVTKRPGCGNNLNLGNGRIEQLSADCELIREITDTPTGMKYKIGYINKATGKQATTSGYLRDMHITFASNTDQISPLEIPGEINLTASQVLLELPTQEKQARQQTSWQYYGWIFTDPNGTAPMDATPFRAHKTYILSDALSWISLIGSMSRPRANNRSTNFWAWFGQCLEKLGDMGSVSAPREAYGVESEAIPDTISSQNKESNKYKGWIRTPELEMISRRYIDPTGDSVLLVGKDSTLFAPVYKKDNILLRKKIQLK</sequence>
<dbReference type="STRING" id="1236989.JCM15548_14501"/>
<dbReference type="EMBL" id="BAZW01000082">
    <property type="protein sequence ID" value="GAO27660.1"/>
    <property type="molecule type" value="Genomic_DNA"/>
</dbReference>
<accession>A0A0E9LS20</accession>
<dbReference type="Proteomes" id="UP000032900">
    <property type="component" value="Unassembled WGS sequence"/>
</dbReference>
<protein>
    <submittedName>
        <fullName evidence="1">Uncharacterized protein</fullName>
    </submittedName>
</protein>
<comment type="caution">
    <text evidence="1">The sequence shown here is derived from an EMBL/GenBank/DDBJ whole genome shotgun (WGS) entry which is preliminary data.</text>
</comment>
<reference evidence="1 2" key="1">
    <citation type="journal article" date="2015" name="Microbes Environ.">
        <title>Distribution and evolution of nitrogen fixation genes in the phylum bacteroidetes.</title>
        <authorList>
            <person name="Inoue J."/>
            <person name="Oshima K."/>
            <person name="Suda W."/>
            <person name="Sakamoto M."/>
            <person name="Iino T."/>
            <person name="Noda S."/>
            <person name="Hongoh Y."/>
            <person name="Hattori M."/>
            <person name="Ohkuma M."/>
        </authorList>
    </citation>
    <scope>NUCLEOTIDE SEQUENCE [LARGE SCALE GENOMIC DNA]</scope>
    <source>
        <strain evidence="1">JCM 15548</strain>
    </source>
</reference>
<evidence type="ECO:0000313" key="2">
    <source>
        <dbReference type="Proteomes" id="UP000032900"/>
    </source>
</evidence>
<name>A0A0E9LS20_9BACT</name>
<evidence type="ECO:0000313" key="1">
    <source>
        <dbReference type="EMBL" id="GAO27660.1"/>
    </source>
</evidence>